<keyword evidence="5" id="KW-0732">Signal</keyword>
<feature type="chain" id="PRO_5045656356" evidence="5">
    <location>
        <begin position="42"/>
        <end position="983"/>
    </location>
</feature>
<keyword evidence="7" id="KW-0675">Receptor</keyword>
<dbReference type="PROSITE" id="PS51318">
    <property type="entry name" value="TAT"/>
    <property type="match status" value="1"/>
</dbReference>
<evidence type="ECO:0000313" key="7">
    <source>
        <dbReference type="EMBL" id="MFK2917766.1"/>
    </source>
</evidence>
<organism evidence="7 8">
    <name type="scientific">Dyella koreensis</name>
    <dbReference type="NCBI Taxonomy" id="311235"/>
    <lineage>
        <taxon>Bacteria</taxon>
        <taxon>Pseudomonadati</taxon>
        <taxon>Pseudomonadota</taxon>
        <taxon>Gammaproteobacteria</taxon>
        <taxon>Lysobacterales</taxon>
        <taxon>Rhodanobacteraceae</taxon>
        <taxon>Dyella</taxon>
    </lineage>
</organism>
<feature type="region of interest" description="Disordered" evidence="4">
    <location>
        <begin position="39"/>
        <end position="78"/>
    </location>
</feature>
<dbReference type="InterPro" id="IPR010104">
    <property type="entry name" value="TonB_rcpt_bac"/>
</dbReference>
<evidence type="ECO:0000256" key="5">
    <source>
        <dbReference type="SAM" id="SignalP"/>
    </source>
</evidence>
<dbReference type="InterPro" id="IPR036942">
    <property type="entry name" value="Beta-barrel_TonB_sf"/>
</dbReference>
<dbReference type="InterPro" id="IPR012910">
    <property type="entry name" value="Plug_dom"/>
</dbReference>
<dbReference type="InterPro" id="IPR037066">
    <property type="entry name" value="Plug_dom_sf"/>
</dbReference>
<proteinExistence type="predicted"/>
<evidence type="ECO:0000259" key="6">
    <source>
        <dbReference type="Pfam" id="PF07715"/>
    </source>
</evidence>
<dbReference type="NCBIfam" id="TIGR01782">
    <property type="entry name" value="TonB-Xanth-Caul"/>
    <property type="match status" value="1"/>
</dbReference>
<dbReference type="Gene3D" id="2.40.170.20">
    <property type="entry name" value="TonB-dependent receptor, beta-barrel domain"/>
    <property type="match status" value="1"/>
</dbReference>
<accession>A0ABW8K6I1</accession>
<evidence type="ECO:0000256" key="1">
    <source>
        <dbReference type="ARBA" id="ARBA00004442"/>
    </source>
</evidence>
<dbReference type="EMBL" id="JADIKD010000010">
    <property type="protein sequence ID" value="MFK2917766.1"/>
    <property type="molecule type" value="Genomic_DNA"/>
</dbReference>
<dbReference type="PANTHER" id="PTHR40980">
    <property type="entry name" value="PLUG DOMAIN-CONTAINING PROTEIN"/>
    <property type="match status" value="1"/>
</dbReference>
<dbReference type="RefSeq" id="WP_379986668.1">
    <property type="nucleotide sequence ID" value="NZ_JADIKD010000010.1"/>
</dbReference>
<dbReference type="Proteomes" id="UP001620408">
    <property type="component" value="Unassembled WGS sequence"/>
</dbReference>
<comment type="caution">
    <text evidence="7">The sequence shown here is derived from an EMBL/GenBank/DDBJ whole genome shotgun (WGS) entry which is preliminary data.</text>
</comment>
<dbReference type="Gene3D" id="2.170.130.10">
    <property type="entry name" value="TonB-dependent receptor, plug domain"/>
    <property type="match status" value="1"/>
</dbReference>
<feature type="domain" description="TonB-dependent receptor plug" evidence="6">
    <location>
        <begin position="99"/>
        <end position="202"/>
    </location>
</feature>
<sequence>MSSRKTLQGKVGSFARMSRRPLAAACAVALLAGVASSGAWAQEAQNPPPAKPADTKAAAQTGQVPAKTEKKPPQGSVSNLDAVIVTGIRGSIEGALKAKRNSDNIIEAISAEDIGKLPDASIAESLARLPGLATQRMDGRANVISIRGLSPDFAGTTLNGREQATIGENRGVEYDQYPSELISGAAVYKTPDASLVGQGLSGTVDLHTIKPLDLPKRAIAINLRGEHTSNGKLNPGSGVGDMGHRASFSYIDQFFDHTLGLAVGFAQLDSPIQEKQYQAWWWSVDNGSAGIEQNWGGPHTPGLPDNVLSQEGMQLRAQSENQLRNGLMTVLEWAPGDHFHSTLDLYYSTFNERKYKNGVQWSSSPYNHNGVPVYSNVGINQALPYPIVTSGTMSNIAPILQNEYIKEHDKLFSAGWNNQYDFGNGWVVTGDLSYSSAKKKLRDAYLFGGLAGNPTTDVFFNTPTGDGYPYFRPGIDLNDPSRVVFTDPDDYGYNGRQEFDKQKDTIRAARLEVSHPLGWIFSSVNVGAAYSERKKTKQADVFFAWLNGNGDDGTHGPYDPTFGAPVGSSYLRGPTSLGYGGIPGILNYNVLDALANQFYLTERNGQSDWSRNYSITEKVPVAYAKFNIETHVADIPLRGNVGVQFVRTDQSSTALQTNGNTLVGRLTGGAKYNKVLPSLNLVAQIADGQYLRFGLAKTMARGRIDDEKVASSASVARVTEGPAAGQVLWSGSGGNPQLKPYIAVGTDLSWEKYFGKSSYVAVAVFNKNLLNYIYNKTVLDFDFAKAGFINDTPSLVPTSNIGSFTRPENGNGGRMQGLELSGALEGGLVAPMLDGFGVQANFSLTNSSIPESAVSSIPGGPKTLPGLSRKVANLAVYYEKYGWSVRVAERYRSSFTGEAVPLFDQLGYVKVLADKQTDLQVGYAFDERSSWSGLSLLLQVNNLTNSEQKTQQISGLPNNVQVARPLDYTTWGRTVMFGVNYKL</sequence>
<dbReference type="PANTHER" id="PTHR40980:SF3">
    <property type="entry name" value="TONB-DEPENDENT RECEPTOR-LIKE BETA-BARREL DOMAIN-CONTAINING PROTEIN"/>
    <property type="match status" value="1"/>
</dbReference>
<comment type="subcellular location">
    <subcellularLocation>
        <location evidence="1">Cell outer membrane</location>
    </subcellularLocation>
</comment>
<gene>
    <name evidence="7" type="ORF">ISS97_10885</name>
</gene>
<keyword evidence="8" id="KW-1185">Reference proteome</keyword>
<keyword evidence="2" id="KW-0472">Membrane</keyword>
<evidence type="ECO:0000256" key="2">
    <source>
        <dbReference type="ARBA" id="ARBA00023136"/>
    </source>
</evidence>
<evidence type="ECO:0000313" key="8">
    <source>
        <dbReference type="Proteomes" id="UP001620408"/>
    </source>
</evidence>
<feature type="signal peptide" evidence="5">
    <location>
        <begin position="1"/>
        <end position="41"/>
    </location>
</feature>
<keyword evidence="3" id="KW-0998">Cell outer membrane</keyword>
<reference evidence="7 8" key="1">
    <citation type="submission" date="2020-10" db="EMBL/GenBank/DDBJ databases">
        <title>Phylogeny of dyella-like bacteria.</title>
        <authorList>
            <person name="Fu J."/>
        </authorList>
    </citation>
    <scope>NUCLEOTIDE SEQUENCE [LARGE SCALE GENOMIC DNA]</scope>
    <source>
        <strain evidence="7 8">BB4</strain>
    </source>
</reference>
<evidence type="ECO:0000256" key="4">
    <source>
        <dbReference type="SAM" id="MobiDB-lite"/>
    </source>
</evidence>
<dbReference type="InterPro" id="IPR006311">
    <property type="entry name" value="TAT_signal"/>
</dbReference>
<dbReference type="SUPFAM" id="SSF56935">
    <property type="entry name" value="Porins"/>
    <property type="match status" value="1"/>
</dbReference>
<dbReference type="Pfam" id="PF07715">
    <property type="entry name" value="Plug"/>
    <property type="match status" value="1"/>
</dbReference>
<name>A0ABW8K6I1_9GAMM</name>
<protein>
    <submittedName>
        <fullName evidence="7">TonB-dependent receptor</fullName>
    </submittedName>
</protein>
<evidence type="ECO:0000256" key="3">
    <source>
        <dbReference type="ARBA" id="ARBA00023237"/>
    </source>
</evidence>